<sequence length="151" mass="16542">MSARDPKHWLWRLDADGWLAAADHELEQGRAQLGSRRTAVTHARRAAGMALNATLVALASRGWSRERCETAWGRSYIDHLRALATSVDESDPDAGEPFELEQRQRCRALLQISVMPPTGLVRLARSKDEAAGVALDTATELVRACAAVIQA</sequence>
<dbReference type="Proteomes" id="UP000238823">
    <property type="component" value="Unassembled WGS sequence"/>
</dbReference>
<comment type="caution">
    <text evidence="1">The sequence shown here is derived from an EMBL/GenBank/DDBJ whole genome shotgun (WGS) entry which is preliminary data.</text>
</comment>
<dbReference type="RefSeq" id="WP_106091660.1">
    <property type="nucleotide sequence ID" value="NZ_PVNL01000097.1"/>
</dbReference>
<evidence type="ECO:0000313" key="1">
    <source>
        <dbReference type="EMBL" id="PRQ05111.1"/>
    </source>
</evidence>
<dbReference type="AlphaFoldDB" id="A0A2S9YJ65"/>
<dbReference type="EMBL" id="PVNL01000097">
    <property type="protein sequence ID" value="PRQ05111.1"/>
    <property type="molecule type" value="Genomic_DNA"/>
</dbReference>
<name>A0A2S9YJ65_9BACT</name>
<accession>A0A2S9YJ65</accession>
<evidence type="ECO:0000313" key="2">
    <source>
        <dbReference type="Proteomes" id="UP000238823"/>
    </source>
</evidence>
<dbReference type="OrthoDB" id="5518679at2"/>
<gene>
    <name evidence="1" type="ORF">ENSA7_47400</name>
</gene>
<protein>
    <submittedName>
        <fullName evidence="1">Uncharacterized protein</fullName>
    </submittedName>
</protein>
<reference evidence="1 2" key="1">
    <citation type="submission" date="2018-03" db="EMBL/GenBank/DDBJ databases">
        <title>Draft Genome Sequences of the Obligatory Marine Myxobacteria Enhygromyxa salina SWB007.</title>
        <authorList>
            <person name="Poehlein A."/>
            <person name="Moghaddam J.A."/>
            <person name="Harms H."/>
            <person name="Alanjari M."/>
            <person name="Koenig G.M."/>
            <person name="Daniel R."/>
            <person name="Schaeberle T.F."/>
        </authorList>
    </citation>
    <scope>NUCLEOTIDE SEQUENCE [LARGE SCALE GENOMIC DNA]</scope>
    <source>
        <strain evidence="1 2">SWB007</strain>
    </source>
</reference>
<organism evidence="1 2">
    <name type="scientific">Enhygromyxa salina</name>
    <dbReference type="NCBI Taxonomy" id="215803"/>
    <lineage>
        <taxon>Bacteria</taxon>
        <taxon>Pseudomonadati</taxon>
        <taxon>Myxococcota</taxon>
        <taxon>Polyangia</taxon>
        <taxon>Nannocystales</taxon>
        <taxon>Nannocystaceae</taxon>
        <taxon>Enhygromyxa</taxon>
    </lineage>
</organism>
<proteinExistence type="predicted"/>